<reference evidence="2" key="1">
    <citation type="journal article" date="2020" name="Stud. Mycol.">
        <title>101 Dothideomycetes genomes: a test case for predicting lifestyles and emergence of pathogens.</title>
        <authorList>
            <person name="Haridas S."/>
            <person name="Albert R."/>
            <person name="Binder M."/>
            <person name="Bloem J."/>
            <person name="Labutti K."/>
            <person name="Salamov A."/>
            <person name="Andreopoulos B."/>
            <person name="Baker S."/>
            <person name="Barry K."/>
            <person name="Bills G."/>
            <person name="Bluhm B."/>
            <person name="Cannon C."/>
            <person name="Castanera R."/>
            <person name="Culley D."/>
            <person name="Daum C."/>
            <person name="Ezra D."/>
            <person name="Gonzalez J."/>
            <person name="Henrissat B."/>
            <person name="Kuo A."/>
            <person name="Liang C."/>
            <person name="Lipzen A."/>
            <person name="Lutzoni F."/>
            <person name="Magnuson J."/>
            <person name="Mondo S."/>
            <person name="Nolan M."/>
            <person name="Ohm R."/>
            <person name="Pangilinan J."/>
            <person name="Park H.-J."/>
            <person name="Ramirez L."/>
            <person name="Alfaro M."/>
            <person name="Sun H."/>
            <person name="Tritt A."/>
            <person name="Yoshinaga Y."/>
            <person name="Zwiers L.-H."/>
            <person name="Turgeon B."/>
            <person name="Goodwin S."/>
            <person name="Spatafora J."/>
            <person name="Crous P."/>
            <person name="Grigoriev I."/>
        </authorList>
    </citation>
    <scope>NUCLEOTIDE SEQUENCE</scope>
    <source>
        <strain evidence="2">CBS 125425</strain>
    </source>
</reference>
<evidence type="ECO:0000313" key="3">
    <source>
        <dbReference type="Proteomes" id="UP000799444"/>
    </source>
</evidence>
<feature type="transmembrane region" description="Helical" evidence="1">
    <location>
        <begin position="142"/>
        <end position="164"/>
    </location>
</feature>
<organism evidence="2 3">
    <name type="scientific">Polyplosphaeria fusca</name>
    <dbReference type="NCBI Taxonomy" id="682080"/>
    <lineage>
        <taxon>Eukaryota</taxon>
        <taxon>Fungi</taxon>
        <taxon>Dikarya</taxon>
        <taxon>Ascomycota</taxon>
        <taxon>Pezizomycotina</taxon>
        <taxon>Dothideomycetes</taxon>
        <taxon>Pleosporomycetidae</taxon>
        <taxon>Pleosporales</taxon>
        <taxon>Tetraplosphaeriaceae</taxon>
        <taxon>Polyplosphaeria</taxon>
    </lineage>
</organism>
<feature type="transmembrane region" description="Helical" evidence="1">
    <location>
        <begin position="53"/>
        <end position="77"/>
    </location>
</feature>
<gene>
    <name evidence="2" type="ORF">EJ04DRAFT_579094</name>
</gene>
<keyword evidence="1" id="KW-0472">Membrane</keyword>
<name>A0A9P4UWW2_9PLEO</name>
<evidence type="ECO:0000256" key="1">
    <source>
        <dbReference type="SAM" id="Phobius"/>
    </source>
</evidence>
<keyword evidence="1" id="KW-0812">Transmembrane</keyword>
<feature type="transmembrane region" description="Helical" evidence="1">
    <location>
        <begin position="20"/>
        <end position="41"/>
    </location>
</feature>
<feature type="transmembrane region" description="Helical" evidence="1">
    <location>
        <begin position="106"/>
        <end position="130"/>
    </location>
</feature>
<protein>
    <recommendedName>
        <fullName evidence="4">Integral membrane protein</fullName>
    </recommendedName>
</protein>
<feature type="transmembrane region" description="Helical" evidence="1">
    <location>
        <begin position="222"/>
        <end position="240"/>
    </location>
</feature>
<sequence length="354" mass="38817">MNLDEVLENASRVQRFDLLTSTGLVFCVTLVALAITSTFKLSRQHPFSFPDYFVFFGIVCLIGATGMFYASLGNFYIGAVLTRDPLLVVKNVPEQSRKLDTLDLNAALVAIPALLWTATFSAKAALLVVFRPKKSASEGMKGYWFGTIGVTGVAWMYIAAVPFIGCHDFGMGSYKCLSPNLDDISPVLGCLGIAMDIVTDLMIIATIIIILRNKQPTRYQNIAIALIALLTICLITISIFRVTPIPGTVAVLEDSIWQTFWIYIETCATLSIILITLLWCSHSEHDGQQRIISPRASRRASVRSSVGSIKKEDISTPVFMGGTSEWVASSVWERYLSGVVGQRGSAKVQSFFSN</sequence>
<keyword evidence="3" id="KW-1185">Reference proteome</keyword>
<evidence type="ECO:0008006" key="4">
    <source>
        <dbReference type="Google" id="ProtNLM"/>
    </source>
</evidence>
<dbReference type="EMBL" id="ML996195">
    <property type="protein sequence ID" value="KAF2731457.1"/>
    <property type="molecule type" value="Genomic_DNA"/>
</dbReference>
<dbReference type="AlphaFoldDB" id="A0A9P4UWW2"/>
<dbReference type="OrthoDB" id="444631at2759"/>
<evidence type="ECO:0000313" key="2">
    <source>
        <dbReference type="EMBL" id="KAF2731457.1"/>
    </source>
</evidence>
<proteinExistence type="predicted"/>
<keyword evidence="1" id="KW-1133">Transmembrane helix</keyword>
<accession>A0A9P4UWW2</accession>
<comment type="caution">
    <text evidence="2">The sequence shown here is derived from an EMBL/GenBank/DDBJ whole genome shotgun (WGS) entry which is preliminary data.</text>
</comment>
<feature type="transmembrane region" description="Helical" evidence="1">
    <location>
        <begin position="260"/>
        <end position="280"/>
    </location>
</feature>
<dbReference type="Proteomes" id="UP000799444">
    <property type="component" value="Unassembled WGS sequence"/>
</dbReference>
<feature type="transmembrane region" description="Helical" evidence="1">
    <location>
        <begin position="184"/>
        <end position="210"/>
    </location>
</feature>